<dbReference type="AlphaFoldDB" id="A0A0N1IQC7"/>
<dbReference type="InParanoid" id="A0A0N1IQC7"/>
<reference evidence="1 2" key="1">
    <citation type="journal article" date="2015" name="Nat. Commun.">
        <title>Outbred genome sequencing and CRISPR/Cas9 gene editing in butterflies.</title>
        <authorList>
            <person name="Li X."/>
            <person name="Fan D."/>
            <person name="Zhang W."/>
            <person name="Liu G."/>
            <person name="Zhang L."/>
            <person name="Zhao L."/>
            <person name="Fang X."/>
            <person name="Chen L."/>
            <person name="Dong Y."/>
            <person name="Chen Y."/>
            <person name="Ding Y."/>
            <person name="Zhao R."/>
            <person name="Feng M."/>
            <person name="Zhu Y."/>
            <person name="Feng Y."/>
            <person name="Jiang X."/>
            <person name="Zhu D."/>
            <person name="Xiang H."/>
            <person name="Feng X."/>
            <person name="Li S."/>
            <person name="Wang J."/>
            <person name="Zhang G."/>
            <person name="Kronforst M.R."/>
            <person name="Wang W."/>
        </authorList>
    </citation>
    <scope>NUCLEOTIDE SEQUENCE [LARGE SCALE GENOMIC DNA]</scope>
    <source>
        <strain evidence="1">Ya'a_city_454_Pm</strain>
        <tissue evidence="1">Whole body</tissue>
    </source>
</reference>
<sequence>MNNSTKIDDLQTADQPTFRMCEASVNRLAAHLNLLVIDKLHIHAQQIEILPHPEEVPSRQAWLIKAPKGEVSNR</sequence>
<protein>
    <submittedName>
        <fullName evidence="1">Uncharacterized protein</fullName>
    </submittedName>
</protein>
<proteinExistence type="predicted"/>
<organism evidence="1 2">
    <name type="scientific">Papilio machaon</name>
    <name type="common">Old World swallowtail butterfly</name>
    <dbReference type="NCBI Taxonomy" id="76193"/>
    <lineage>
        <taxon>Eukaryota</taxon>
        <taxon>Metazoa</taxon>
        <taxon>Ecdysozoa</taxon>
        <taxon>Arthropoda</taxon>
        <taxon>Hexapoda</taxon>
        <taxon>Insecta</taxon>
        <taxon>Pterygota</taxon>
        <taxon>Neoptera</taxon>
        <taxon>Endopterygota</taxon>
        <taxon>Lepidoptera</taxon>
        <taxon>Glossata</taxon>
        <taxon>Ditrysia</taxon>
        <taxon>Papilionoidea</taxon>
        <taxon>Papilionidae</taxon>
        <taxon>Papilioninae</taxon>
        <taxon>Papilio</taxon>
    </lineage>
</organism>
<dbReference type="Proteomes" id="UP000053240">
    <property type="component" value="Unassembled WGS sequence"/>
</dbReference>
<evidence type="ECO:0000313" key="2">
    <source>
        <dbReference type="Proteomes" id="UP000053240"/>
    </source>
</evidence>
<gene>
    <name evidence="1" type="ORF">RR48_02534</name>
</gene>
<evidence type="ECO:0000313" key="1">
    <source>
        <dbReference type="EMBL" id="KPJ19975.1"/>
    </source>
</evidence>
<dbReference type="EMBL" id="KQ459781">
    <property type="protein sequence ID" value="KPJ19975.1"/>
    <property type="molecule type" value="Genomic_DNA"/>
</dbReference>
<accession>A0A0N1IQC7</accession>
<keyword evidence="2" id="KW-1185">Reference proteome</keyword>
<name>A0A0N1IQC7_PAPMA</name>